<feature type="domain" description="NfeD-like C-terminal" evidence="2">
    <location>
        <begin position="85"/>
        <end position="140"/>
    </location>
</feature>
<dbReference type="InterPro" id="IPR002810">
    <property type="entry name" value="NfeD-like_C"/>
</dbReference>
<keyword evidence="1" id="KW-0812">Transmembrane</keyword>
<reference evidence="4" key="1">
    <citation type="submission" date="2014-11" db="EMBL/GenBank/DDBJ databases">
        <title>Draft genome sequence of Hydrogenophaga intermedia S1.</title>
        <authorList>
            <person name="Gan H.M."/>
            <person name="Chew T.H."/>
            <person name="Stolz A."/>
        </authorList>
    </citation>
    <scope>NUCLEOTIDE SEQUENCE [LARGE SCALE GENOMIC DNA]</scope>
    <source>
        <strain evidence="4">S1</strain>
    </source>
</reference>
<feature type="transmembrane region" description="Helical" evidence="1">
    <location>
        <begin position="46"/>
        <end position="66"/>
    </location>
</feature>
<keyword evidence="1" id="KW-0472">Membrane</keyword>
<organism evidence="3 4">
    <name type="scientific">Hydrogenophaga intermedia</name>
    <dbReference type="NCBI Taxonomy" id="65786"/>
    <lineage>
        <taxon>Bacteria</taxon>
        <taxon>Pseudomonadati</taxon>
        <taxon>Pseudomonadota</taxon>
        <taxon>Betaproteobacteria</taxon>
        <taxon>Burkholderiales</taxon>
        <taxon>Comamonadaceae</taxon>
        <taxon>Hydrogenophaga</taxon>
    </lineage>
</organism>
<accession>A0A1L1PQ49</accession>
<sequence length="141" mass="14787">MADSTWWWLLAGALVGAELLTGTFYLLMLALGAAAGAIAAHLGLPLTGQIVSAAVLGAAAVAGWYLHSRRRPGDPSVRGLRSVNLDVGEVIQIEQWNADGTATVKYRGAAWTVIQRPGNAPAPGAYRVTELVGNRLLVEKA</sequence>
<proteinExistence type="predicted"/>
<evidence type="ECO:0000259" key="2">
    <source>
        <dbReference type="Pfam" id="PF01957"/>
    </source>
</evidence>
<gene>
    <name evidence="3" type="ORF">BN948_02598</name>
</gene>
<dbReference type="RefSeq" id="WP_009520292.1">
    <property type="nucleotide sequence ID" value="NZ_CCAE010000019.1"/>
</dbReference>
<dbReference type="Pfam" id="PF01957">
    <property type="entry name" value="NfeD"/>
    <property type="match status" value="1"/>
</dbReference>
<feature type="transmembrane region" description="Helical" evidence="1">
    <location>
        <begin position="7"/>
        <end position="40"/>
    </location>
</feature>
<evidence type="ECO:0000313" key="4">
    <source>
        <dbReference type="Proteomes" id="UP000028878"/>
    </source>
</evidence>
<evidence type="ECO:0000256" key="1">
    <source>
        <dbReference type="SAM" id="Phobius"/>
    </source>
</evidence>
<name>A0A1L1PQ49_HYDIT</name>
<protein>
    <recommendedName>
        <fullName evidence="2">NfeD-like C-terminal domain-containing protein</fullName>
    </recommendedName>
</protein>
<keyword evidence="4" id="KW-1185">Reference proteome</keyword>
<evidence type="ECO:0000313" key="3">
    <source>
        <dbReference type="EMBL" id="CDN88166.1"/>
    </source>
</evidence>
<dbReference type="EMBL" id="CCAE010000019">
    <property type="protein sequence ID" value="CDN88166.1"/>
    <property type="molecule type" value="Genomic_DNA"/>
</dbReference>
<dbReference type="AlphaFoldDB" id="A0A1L1PQ49"/>
<dbReference type="Proteomes" id="UP000028878">
    <property type="component" value="Unassembled WGS sequence"/>
</dbReference>
<keyword evidence="1" id="KW-1133">Transmembrane helix</keyword>